<feature type="transmembrane region" description="Helical" evidence="7">
    <location>
        <begin position="126"/>
        <end position="147"/>
    </location>
</feature>
<evidence type="ECO:0000313" key="10">
    <source>
        <dbReference type="Proteomes" id="UP001241072"/>
    </source>
</evidence>
<dbReference type="Proteomes" id="UP001241072">
    <property type="component" value="Unassembled WGS sequence"/>
</dbReference>
<evidence type="ECO:0000256" key="5">
    <source>
        <dbReference type="ARBA" id="ARBA00022989"/>
    </source>
</evidence>
<gene>
    <name evidence="9" type="ORF">Q5716_14510</name>
</gene>
<dbReference type="SUPFAM" id="SSF161098">
    <property type="entry name" value="MetI-like"/>
    <property type="match status" value="1"/>
</dbReference>
<comment type="similarity">
    <text evidence="7">Belongs to the binding-protein-dependent transport system permease family.</text>
</comment>
<evidence type="ECO:0000256" key="3">
    <source>
        <dbReference type="ARBA" id="ARBA00022475"/>
    </source>
</evidence>
<organism evidence="9 10">
    <name type="scientific">Antiquaquibacter soli</name>
    <dbReference type="NCBI Taxonomy" id="3064523"/>
    <lineage>
        <taxon>Bacteria</taxon>
        <taxon>Bacillati</taxon>
        <taxon>Actinomycetota</taxon>
        <taxon>Actinomycetes</taxon>
        <taxon>Micrococcales</taxon>
        <taxon>Microbacteriaceae</taxon>
        <taxon>Antiquaquibacter</taxon>
    </lineage>
</organism>
<evidence type="ECO:0000256" key="4">
    <source>
        <dbReference type="ARBA" id="ARBA00022692"/>
    </source>
</evidence>
<dbReference type="PANTHER" id="PTHR43744:SF12">
    <property type="entry name" value="ABC TRANSPORTER PERMEASE PROTEIN MG189-RELATED"/>
    <property type="match status" value="1"/>
</dbReference>
<sequence>MSRAIAEPESRGLLSRHDLRRPGTSILVRTIHVLVLVGVVVAGAGPLAWLAFASLNTTQEVLRDPFAVWFHADEWSNYTAAFGTIDIGRYLLNTVVFAVGACLANLIVSTSAAYVIAVLRPRWGGVLSGAILATLFLPGIVSLVPLYLTVLDLPPFGVNLQNTYWAAWLPAAANAFSILIMVGFFRSLPRELIEAARLDGAGNLRMLWSIVLPLSRPILGVVALLSIIAAWKDYLWPSLVLADASVQPISVALPIVGKITDLSVFLAALFLATIVPVVLFMVFSKQILSGVGASSGLKD</sequence>
<dbReference type="Gene3D" id="1.10.3720.10">
    <property type="entry name" value="MetI-like"/>
    <property type="match status" value="1"/>
</dbReference>
<keyword evidence="4 7" id="KW-0812">Transmembrane</keyword>
<proteinExistence type="inferred from homology"/>
<dbReference type="EMBL" id="JAUQUB010000005">
    <property type="protein sequence ID" value="MDO7883442.1"/>
    <property type="molecule type" value="Genomic_DNA"/>
</dbReference>
<feature type="transmembrane region" description="Helical" evidence="7">
    <location>
        <begin position="95"/>
        <end position="119"/>
    </location>
</feature>
<evidence type="ECO:0000256" key="1">
    <source>
        <dbReference type="ARBA" id="ARBA00004651"/>
    </source>
</evidence>
<evidence type="ECO:0000256" key="2">
    <source>
        <dbReference type="ARBA" id="ARBA00022448"/>
    </source>
</evidence>
<feature type="transmembrane region" description="Helical" evidence="7">
    <location>
        <begin position="26"/>
        <end position="52"/>
    </location>
</feature>
<comment type="caution">
    <text evidence="9">The sequence shown here is derived from an EMBL/GenBank/DDBJ whole genome shotgun (WGS) entry which is preliminary data.</text>
</comment>
<keyword evidence="5 7" id="KW-1133">Transmembrane helix</keyword>
<keyword evidence="2 7" id="KW-0813">Transport</keyword>
<feature type="transmembrane region" description="Helical" evidence="7">
    <location>
        <begin position="262"/>
        <end position="283"/>
    </location>
</feature>
<feature type="domain" description="ABC transmembrane type-1" evidence="8">
    <location>
        <begin position="91"/>
        <end position="283"/>
    </location>
</feature>
<comment type="subcellular location">
    <subcellularLocation>
        <location evidence="1 7">Cell membrane</location>
        <topology evidence="1 7">Multi-pass membrane protein</topology>
    </subcellularLocation>
</comment>
<accession>A0ABT9BR09</accession>
<dbReference type="PROSITE" id="PS50928">
    <property type="entry name" value="ABC_TM1"/>
    <property type="match status" value="1"/>
</dbReference>
<evidence type="ECO:0000313" key="9">
    <source>
        <dbReference type="EMBL" id="MDO7883442.1"/>
    </source>
</evidence>
<dbReference type="InterPro" id="IPR000515">
    <property type="entry name" value="MetI-like"/>
</dbReference>
<feature type="transmembrane region" description="Helical" evidence="7">
    <location>
        <begin position="167"/>
        <end position="185"/>
    </location>
</feature>
<keyword evidence="3" id="KW-1003">Cell membrane</keyword>
<name>A0ABT9BR09_9MICO</name>
<reference evidence="9 10" key="1">
    <citation type="submission" date="2023-07" db="EMBL/GenBank/DDBJ databases">
        <title>Protaetiibacter sp. nov WY-16 isolated from soil.</title>
        <authorList>
            <person name="Liu B."/>
            <person name="Wan Y."/>
        </authorList>
    </citation>
    <scope>NUCLEOTIDE SEQUENCE [LARGE SCALE GENOMIC DNA]</scope>
    <source>
        <strain evidence="9 10">WY-16</strain>
    </source>
</reference>
<feature type="transmembrane region" description="Helical" evidence="7">
    <location>
        <begin position="206"/>
        <end position="231"/>
    </location>
</feature>
<dbReference type="PANTHER" id="PTHR43744">
    <property type="entry name" value="ABC TRANSPORTER PERMEASE PROTEIN MG189-RELATED-RELATED"/>
    <property type="match status" value="1"/>
</dbReference>
<evidence type="ECO:0000256" key="6">
    <source>
        <dbReference type="ARBA" id="ARBA00023136"/>
    </source>
</evidence>
<dbReference type="CDD" id="cd06261">
    <property type="entry name" value="TM_PBP2"/>
    <property type="match status" value="1"/>
</dbReference>
<dbReference type="Pfam" id="PF00528">
    <property type="entry name" value="BPD_transp_1"/>
    <property type="match status" value="1"/>
</dbReference>
<protein>
    <submittedName>
        <fullName evidence="9">Carbohydrate ABC transporter permease</fullName>
    </submittedName>
</protein>
<keyword evidence="6 7" id="KW-0472">Membrane</keyword>
<dbReference type="RefSeq" id="WP_305003869.1">
    <property type="nucleotide sequence ID" value="NZ_JAUQUB010000005.1"/>
</dbReference>
<evidence type="ECO:0000256" key="7">
    <source>
        <dbReference type="RuleBase" id="RU363032"/>
    </source>
</evidence>
<dbReference type="InterPro" id="IPR035906">
    <property type="entry name" value="MetI-like_sf"/>
</dbReference>
<evidence type="ECO:0000259" key="8">
    <source>
        <dbReference type="PROSITE" id="PS50928"/>
    </source>
</evidence>
<keyword evidence="10" id="KW-1185">Reference proteome</keyword>